<dbReference type="GO" id="GO:0005680">
    <property type="term" value="C:anaphase-promoting complex"/>
    <property type="evidence" value="ECO:0007669"/>
    <property type="project" value="EnsemblFungi"/>
</dbReference>
<dbReference type="Gene3D" id="3.30.40.10">
    <property type="entry name" value="Zinc/RING finger domain, C3HC4 (zinc finger)"/>
    <property type="match status" value="1"/>
</dbReference>
<dbReference type="RefSeq" id="XP_004177346.1">
    <property type="nucleotide sequence ID" value="XM_004177298.1"/>
</dbReference>
<evidence type="ECO:0000256" key="2">
    <source>
        <dbReference type="ARBA" id="ARBA00022618"/>
    </source>
</evidence>
<sequence length="184" mass="20903">MKIEVKGIYPVFAWKWDIPNDNHFIQNKERELGIDYSSGHNMVDEDEDVCGICRFNYNRTCPNCKVPGKRCPLVVGNCFHNFHVHCIYKWLDTTTSKGLCPMCRQEFKLKEGVALNKSQEDVFKSLELKQARQRFGAFDEDVDVDLSGFINEEDYGVVGEREVGQGANGSNDGGLAQDPTMVVR</sequence>
<name>I2GUM5_HENB6</name>
<dbReference type="OMA" id="FHVHCIY"/>
<evidence type="ECO:0000256" key="9">
    <source>
        <dbReference type="PROSITE-ProRule" id="PRU00175"/>
    </source>
</evidence>
<evidence type="ECO:0000256" key="6">
    <source>
        <dbReference type="ARBA" id="ARBA00022786"/>
    </source>
</evidence>
<dbReference type="OrthoDB" id="1681166at2759"/>
<keyword evidence="8" id="KW-0131">Cell cycle</keyword>
<dbReference type="InterPro" id="IPR051031">
    <property type="entry name" value="RING-box_E3_Ubiquitin_Ligase"/>
</dbReference>
<protein>
    <recommendedName>
        <fullName evidence="1">Anaphase-promoting complex subunit 11</fullName>
    </recommendedName>
</protein>
<keyword evidence="4 9" id="KW-0863">Zinc-finger</keyword>
<dbReference type="CDD" id="cd16456">
    <property type="entry name" value="RING-H2_APC11"/>
    <property type="match status" value="1"/>
</dbReference>
<dbReference type="eggNOG" id="KOG1493">
    <property type="taxonomic scope" value="Eukaryota"/>
</dbReference>
<evidence type="ECO:0000256" key="3">
    <source>
        <dbReference type="ARBA" id="ARBA00022723"/>
    </source>
</evidence>
<dbReference type="PANTHER" id="PTHR11210">
    <property type="entry name" value="RING BOX"/>
    <property type="match status" value="1"/>
</dbReference>
<dbReference type="GO" id="GO:0016567">
    <property type="term" value="P:protein ubiquitination"/>
    <property type="evidence" value="ECO:0007669"/>
    <property type="project" value="EnsemblFungi"/>
</dbReference>
<dbReference type="PROSITE" id="PS50089">
    <property type="entry name" value="ZF_RING_2"/>
    <property type="match status" value="1"/>
</dbReference>
<evidence type="ECO:0000256" key="10">
    <source>
        <dbReference type="SAM" id="MobiDB-lite"/>
    </source>
</evidence>
<dbReference type="EMBL" id="HE806316">
    <property type="protein sequence ID" value="CCH57827.1"/>
    <property type="molecule type" value="Genomic_DNA"/>
</dbReference>
<keyword evidence="6" id="KW-0833">Ubl conjugation pathway</keyword>
<keyword evidence="3" id="KW-0479">Metal-binding</keyword>
<dbReference type="GO" id="GO:0008270">
    <property type="term" value="F:zinc ion binding"/>
    <property type="evidence" value="ECO:0007669"/>
    <property type="project" value="UniProtKB-KW"/>
</dbReference>
<keyword evidence="7" id="KW-0862">Zinc</keyword>
<gene>
    <name evidence="12" type="primary">TBLA0A00260</name>
    <name evidence="12" type="ORF">TBLA_0A00260</name>
</gene>
<evidence type="ECO:0000256" key="5">
    <source>
        <dbReference type="ARBA" id="ARBA00022776"/>
    </source>
</evidence>
<evidence type="ECO:0000256" key="4">
    <source>
        <dbReference type="ARBA" id="ARBA00022771"/>
    </source>
</evidence>
<dbReference type="InterPro" id="IPR024991">
    <property type="entry name" value="RING-H2_APC11"/>
</dbReference>
<dbReference type="FunCoup" id="I2GUM5">
    <property type="interactions" value="332"/>
</dbReference>
<dbReference type="GO" id="GO:0031145">
    <property type="term" value="P:anaphase-promoting complex-dependent catabolic process"/>
    <property type="evidence" value="ECO:0007669"/>
    <property type="project" value="EnsemblFungi"/>
</dbReference>
<keyword evidence="5" id="KW-0498">Mitosis</keyword>
<dbReference type="Proteomes" id="UP000002866">
    <property type="component" value="Chromosome 1"/>
</dbReference>
<dbReference type="Pfam" id="PF12861">
    <property type="entry name" value="zf-ANAPC11"/>
    <property type="match status" value="1"/>
</dbReference>
<keyword evidence="2" id="KW-0132">Cell division</keyword>
<dbReference type="KEGG" id="tbl:TBLA_0A00260"/>
<dbReference type="InterPro" id="IPR013083">
    <property type="entry name" value="Znf_RING/FYVE/PHD"/>
</dbReference>
<feature type="region of interest" description="Disordered" evidence="10">
    <location>
        <begin position="162"/>
        <end position="184"/>
    </location>
</feature>
<evidence type="ECO:0000313" key="12">
    <source>
        <dbReference type="EMBL" id="CCH57827.1"/>
    </source>
</evidence>
<keyword evidence="13" id="KW-1185">Reference proteome</keyword>
<accession>I2GUM5</accession>
<dbReference type="STRING" id="1071380.I2GUM5"/>
<dbReference type="InterPro" id="IPR001841">
    <property type="entry name" value="Znf_RING"/>
</dbReference>
<reference evidence="12 13" key="1">
    <citation type="journal article" date="2011" name="Proc. Natl. Acad. Sci. U.S.A.">
        <title>Evolutionary erosion of yeast sex chromosomes by mating-type switching accidents.</title>
        <authorList>
            <person name="Gordon J.L."/>
            <person name="Armisen D."/>
            <person name="Proux-Wera E."/>
            <person name="Oheigeartaigh S.S."/>
            <person name="Byrne K.P."/>
            <person name="Wolfe K.H."/>
        </authorList>
    </citation>
    <scope>NUCLEOTIDE SEQUENCE [LARGE SCALE GENOMIC DNA]</scope>
    <source>
        <strain evidence="13">ATCC 34711 / CBS 6284 / DSM 70876 / NBRC 10599 / NRRL Y-10934 / UCD 77-7</strain>
    </source>
</reference>
<evidence type="ECO:0000256" key="1">
    <source>
        <dbReference type="ARBA" id="ARBA00013928"/>
    </source>
</evidence>
<organism evidence="12 13">
    <name type="scientific">Henningerozyma blattae (strain ATCC 34711 / CBS 6284 / DSM 70876 / NBRC 10599 / NRRL Y-10934 / UCD 77-7)</name>
    <name type="common">Yeast</name>
    <name type="synonym">Tetrapisispora blattae</name>
    <dbReference type="NCBI Taxonomy" id="1071380"/>
    <lineage>
        <taxon>Eukaryota</taxon>
        <taxon>Fungi</taxon>
        <taxon>Dikarya</taxon>
        <taxon>Ascomycota</taxon>
        <taxon>Saccharomycotina</taxon>
        <taxon>Saccharomycetes</taxon>
        <taxon>Saccharomycetales</taxon>
        <taxon>Saccharomycetaceae</taxon>
        <taxon>Henningerozyma</taxon>
    </lineage>
</organism>
<dbReference type="GO" id="GO:0051301">
    <property type="term" value="P:cell division"/>
    <property type="evidence" value="ECO:0007669"/>
    <property type="project" value="UniProtKB-KW"/>
</dbReference>
<evidence type="ECO:0000313" key="13">
    <source>
        <dbReference type="Proteomes" id="UP000002866"/>
    </source>
</evidence>
<evidence type="ECO:0000256" key="7">
    <source>
        <dbReference type="ARBA" id="ARBA00022833"/>
    </source>
</evidence>
<dbReference type="GO" id="GO:0097602">
    <property type="term" value="F:cullin family protein binding"/>
    <property type="evidence" value="ECO:0007669"/>
    <property type="project" value="InterPro"/>
</dbReference>
<evidence type="ECO:0000259" key="11">
    <source>
        <dbReference type="PROSITE" id="PS50089"/>
    </source>
</evidence>
<proteinExistence type="predicted"/>
<evidence type="ECO:0000256" key="8">
    <source>
        <dbReference type="ARBA" id="ARBA00023306"/>
    </source>
</evidence>
<dbReference type="AlphaFoldDB" id="I2GUM5"/>
<dbReference type="SUPFAM" id="SSF57850">
    <property type="entry name" value="RING/U-box"/>
    <property type="match status" value="1"/>
</dbReference>
<dbReference type="GeneID" id="14493158"/>
<dbReference type="HOGENOM" id="CLU_115512_0_0_1"/>
<feature type="domain" description="RING-type" evidence="11">
    <location>
        <begin position="61"/>
        <end position="104"/>
    </location>
</feature>
<dbReference type="GO" id="GO:0061630">
    <property type="term" value="F:ubiquitin protein ligase activity"/>
    <property type="evidence" value="ECO:0007669"/>
    <property type="project" value="EnsemblFungi"/>
</dbReference>
<dbReference type="InParanoid" id="I2GUM5"/>